<protein>
    <recommendedName>
        <fullName evidence="7">Phage tail protein</fullName>
    </recommendedName>
</protein>
<dbReference type="Gene3D" id="3.20.20.80">
    <property type="entry name" value="Glycosidases"/>
    <property type="match status" value="1"/>
</dbReference>
<accession>A0ABU0HFL0</accession>
<evidence type="ECO:0000313" key="5">
    <source>
        <dbReference type="EMBL" id="MDQ0441092.1"/>
    </source>
</evidence>
<evidence type="ECO:0000313" key="6">
    <source>
        <dbReference type="Proteomes" id="UP001236369"/>
    </source>
</evidence>
<gene>
    <name evidence="5" type="ORF">QO016_000569</name>
</gene>
<evidence type="ECO:0000256" key="1">
    <source>
        <dbReference type="SAM" id="MobiDB-lite"/>
    </source>
</evidence>
<dbReference type="EMBL" id="JAUSVV010000001">
    <property type="protein sequence ID" value="MDQ0441092.1"/>
    <property type="molecule type" value="Genomic_DNA"/>
</dbReference>
<feature type="region of interest" description="Disordered" evidence="1">
    <location>
        <begin position="958"/>
        <end position="982"/>
    </location>
</feature>
<evidence type="ECO:0000259" key="3">
    <source>
        <dbReference type="Pfam" id="PF13550"/>
    </source>
</evidence>
<comment type="caution">
    <text evidence="5">The sequence shown here is derived from an EMBL/GenBank/DDBJ whole genome shotgun (WGS) entry which is preliminary data.</text>
</comment>
<organism evidence="5 6">
    <name type="scientific">Methylobacterium persicinum</name>
    <dbReference type="NCBI Taxonomy" id="374426"/>
    <lineage>
        <taxon>Bacteria</taxon>
        <taxon>Pseudomonadati</taxon>
        <taxon>Pseudomonadota</taxon>
        <taxon>Alphaproteobacteria</taxon>
        <taxon>Hyphomicrobiales</taxon>
        <taxon>Methylobacteriaceae</taxon>
        <taxon>Methylobacterium</taxon>
    </lineage>
</organism>
<evidence type="ECO:0008006" key="7">
    <source>
        <dbReference type="Google" id="ProtNLM"/>
    </source>
</evidence>
<feature type="domain" description="Rcc01698-like C-terminal" evidence="4">
    <location>
        <begin position="1041"/>
        <end position="1141"/>
    </location>
</feature>
<feature type="domain" description="Tip attachment protein J" evidence="3">
    <location>
        <begin position="782"/>
        <end position="948"/>
    </location>
</feature>
<feature type="region of interest" description="Disordered" evidence="1">
    <location>
        <begin position="640"/>
        <end position="661"/>
    </location>
</feature>
<evidence type="ECO:0000259" key="2">
    <source>
        <dbReference type="Pfam" id="PF13547"/>
    </source>
</evidence>
<dbReference type="InterPro" id="IPR025195">
    <property type="entry name" value="GTA_TIM_dom"/>
</dbReference>
<dbReference type="InterPro" id="IPR032876">
    <property type="entry name" value="J_dom"/>
</dbReference>
<dbReference type="Proteomes" id="UP001236369">
    <property type="component" value="Unassembled WGS sequence"/>
</dbReference>
<dbReference type="Pfam" id="PF13550">
    <property type="entry name" value="Phage-tail_3"/>
    <property type="match status" value="1"/>
</dbReference>
<name>A0ABU0HFL0_9HYPH</name>
<proteinExistence type="predicted"/>
<dbReference type="RefSeq" id="WP_238252254.1">
    <property type="nucleotide sequence ID" value="NZ_BPQX01000054.1"/>
</dbReference>
<reference evidence="5 6" key="1">
    <citation type="submission" date="2023-07" db="EMBL/GenBank/DDBJ databases">
        <title>Genomic Encyclopedia of Type Strains, Phase IV (KMG-IV): sequencing the most valuable type-strain genomes for metagenomic binning, comparative biology and taxonomic classification.</title>
        <authorList>
            <person name="Goeker M."/>
        </authorList>
    </citation>
    <scope>NUCLEOTIDE SEQUENCE [LARGE SCALE GENOMIC DNA]</scope>
    <source>
        <strain evidence="5 6">DSM 19562</strain>
    </source>
</reference>
<dbReference type="SUPFAM" id="SSF51445">
    <property type="entry name" value="(Trans)glycosidases"/>
    <property type="match status" value="1"/>
</dbReference>
<dbReference type="InterPro" id="IPR056490">
    <property type="entry name" value="Rcc01698_C"/>
</dbReference>
<dbReference type="CDD" id="cd19607">
    <property type="entry name" value="GTA_TIM-barrel-like"/>
    <property type="match status" value="1"/>
</dbReference>
<evidence type="ECO:0000259" key="4">
    <source>
        <dbReference type="Pfam" id="PF23666"/>
    </source>
</evidence>
<dbReference type="Pfam" id="PF23666">
    <property type="entry name" value="Rcc01698_C"/>
    <property type="match status" value="1"/>
</dbReference>
<sequence length="1301" mass="136992">MATLVLSTAGSLIGSALGGPVGGAIGRVIGSAAGSYATHALFGPGRKTRFVEGPRLTDVAGMASTEGDPIPRVYGRARIGGGLIWATRPLELANTTVQRAAAPSKGTGRQKTVRTTYAYYANVAVGLCEGEIAFVRRIWADGGEIDQTRVTLRVHTGSADQAPDPLIVAKEGAENAPAYRGLAYVVFEALPLADYGNRIPQFTFEVVRPVNGLCGLIRSVNLIPGAGEFVLDTAAVTVDLGFGRTQGANRHQLCRSSDVVASLDALQALCPNLRRVAVVVSWFGSDLRAGRCQIAPRAETLRKTTAGDEWRVAGLTRDQAGAVSTLSDGTTPAFGGTPSDAGLGHLVAELSARGLDVVLYPFVMMDIPPNNTLLDPHRSNSYQPAYPWRGRITCDPAPGLSGSPDGSRAAELQVAAFFNGGYRTFLLHYADLAAGWIASGMRITGLLVGSEFVGLTRIRGATGYPAVDEFRTLAADLRSRLGAGVALVYAADWTEYGADVRDGGATIRFPLDDLFADKNIAAVGIDWYPPASDWRDTAGHADLPLAGDIHDRAYLKAGGASGEAFDWYYADDATRAAQARTAITDGAYGKPWIYRPKDLVGWWSNPHIERERGTETRTTAWVPMGKPIWLTEVGVPAVDKGTNGPNVFPDPKSSENALPPQSRGVRDDLIQLRGLEAVLTRFDPAAPGFTASDNPVSSVYGGRMVDPAAIFVWCWDARPFPTFSDMTAAWADAPQWSTGHWISGRIEGCDLDLLVRRILDEFGFDASVAVQAAAFLDGYVIDRPLTARGALEQLAQVFGLDVSATGGTLRLRGPRRDAPVVLPISDLVRVSEEAEVLRRVRAEEGSLPRAVSVGITDAESPDYRRATAAAARPAGGRHGETRIDTAVVTRREVGDGLAEDLLDRLIAARDSTVFTLSPRRQDLEPGDLVALPAEGPEMAAIMRIDRIADAPTGRRIEASRVPPRLGPGRAVPKSRAAPLPPQSAAAGAPYAVVLDLPADWGTPTGLQYLAVAAEPWPGTVTVWRAEADGAFAVHGHADYPACLGRTLTALPAGPLWRGDKGASLDVMLRRAGALAAIPPAAMLAGGNLFAVVAPDGTVEILSAADVAATGPDTFRLGGMLRGLAGSETAATRGSPAGSLIVRLDDGGVSPLVDRLDETGRTFRYRIGAAGLDPSDPSMAAVGATAGLAAVMPLRPVHLRARRGSDGVILSWIRRARRSADAWEPAEIPLDEPLESYAVTVFSGGTALRTLTASGQGLLYPSAAETADFGGPQTSLDVAVAQFGTAAGLGPATRARIPVNAA</sequence>
<feature type="domain" description="GTA TIM-barrel-like" evidence="2">
    <location>
        <begin position="421"/>
        <end position="723"/>
    </location>
</feature>
<dbReference type="Pfam" id="PF13547">
    <property type="entry name" value="GTA_TIM"/>
    <property type="match status" value="1"/>
</dbReference>
<keyword evidence="6" id="KW-1185">Reference proteome</keyword>
<dbReference type="InterPro" id="IPR017853">
    <property type="entry name" value="GH"/>
</dbReference>